<evidence type="ECO:0000313" key="10">
    <source>
        <dbReference type="Proteomes" id="UP000887540"/>
    </source>
</evidence>
<dbReference type="PRINTS" id="PR01046">
    <property type="entry name" value="TRNASYNTHPRO"/>
</dbReference>
<dbReference type="Proteomes" id="UP000887540">
    <property type="component" value="Unplaced"/>
</dbReference>
<dbReference type="PANTHER" id="PTHR42753:SF2">
    <property type="entry name" value="PROLINE--TRNA LIGASE"/>
    <property type="match status" value="1"/>
</dbReference>
<reference evidence="11" key="1">
    <citation type="submission" date="2022-11" db="UniProtKB">
        <authorList>
            <consortium name="WormBaseParasite"/>
        </authorList>
    </citation>
    <scope>IDENTIFICATION</scope>
</reference>
<protein>
    <recommendedName>
        <fullName evidence="1">proline--tRNA ligase</fullName>
        <ecNumber evidence="1">6.1.1.15</ecNumber>
    </recommendedName>
    <alternativeName>
        <fullName evidence="7">Prolyl-tRNA synthetase</fullName>
    </alternativeName>
</protein>
<evidence type="ECO:0000256" key="7">
    <source>
        <dbReference type="ARBA" id="ARBA00029731"/>
    </source>
</evidence>
<dbReference type="Gene3D" id="3.30.930.10">
    <property type="entry name" value="Bira Bifunctional Protein, Domain 2"/>
    <property type="match status" value="1"/>
</dbReference>
<sequence>SKSLSYKLMLANSLIHSTDKGIFAMLPIGQRIIDKLIRIIESEFMKIGAQKLEVPILGNKEIWSKSGRWEEMSSEMFKLEDRLKHHFCLQPTAEEMITELVRNFGTLRSTQFPLLIYQSSPKFRDEMNPRFGLLRGKQFLMNDLYSFDVDEKAAKDTYKIVCQTYERIFRHHLKLENLFIVEANPGAMGGSISHEYQLPNSCAEDKVYLCKKCSTAYKFEVGLEAKTDCIACKSSDSLAVVDTIEVGHTFQLGDKYSSVFNATMSDNKTPYYMCCFGIGVTRTVAASIDVLSTSQNAMRLPESISPFKLAVILPNSDSHPNTLFVNSFIHELDQLPTLRNEILVDDRLDKSIGRKLAEMNQLGVPHILVAPGKKYVDFCESPRLEYYRAIPKSDQLLSEGLVSHSQIFQIAHML</sequence>
<dbReference type="SUPFAM" id="SSF55681">
    <property type="entry name" value="Class II aaRS and biotin synthetases"/>
    <property type="match status" value="1"/>
</dbReference>
<keyword evidence="3" id="KW-0547">Nucleotide-binding</keyword>
<keyword evidence="10" id="KW-1185">Reference proteome</keyword>
<comment type="catalytic activity">
    <reaction evidence="8">
        <text>tRNA(Pro) + L-proline + ATP = L-prolyl-tRNA(Pro) + AMP + diphosphate</text>
        <dbReference type="Rhea" id="RHEA:14305"/>
        <dbReference type="Rhea" id="RHEA-COMP:9700"/>
        <dbReference type="Rhea" id="RHEA-COMP:9702"/>
        <dbReference type="ChEBI" id="CHEBI:30616"/>
        <dbReference type="ChEBI" id="CHEBI:33019"/>
        <dbReference type="ChEBI" id="CHEBI:60039"/>
        <dbReference type="ChEBI" id="CHEBI:78442"/>
        <dbReference type="ChEBI" id="CHEBI:78532"/>
        <dbReference type="ChEBI" id="CHEBI:456215"/>
        <dbReference type="EC" id="6.1.1.15"/>
    </reaction>
</comment>
<evidence type="ECO:0000256" key="2">
    <source>
        <dbReference type="ARBA" id="ARBA00022598"/>
    </source>
</evidence>
<proteinExistence type="predicted"/>
<name>A0A914CT84_9BILA</name>
<dbReference type="AlphaFoldDB" id="A0A914CT84"/>
<dbReference type="InterPro" id="IPR050062">
    <property type="entry name" value="Pro-tRNA_synthetase"/>
</dbReference>
<dbReference type="GO" id="GO:0005524">
    <property type="term" value="F:ATP binding"/>
    <property type="evidence" value="ECO:0007669"/>
    <property type="project" value="UniProtKB-KW"/>
</dbReference>
<evidence type="ECO:0000256" key="6">
    <source>
        <dbReference type="ARBA" id="ARBA00023146"/>
    </source>
</evidence>
<dbReference type="PROSITE" id="PS50862">
    <property type="entry name" value="AA_TRNA_LIGASE_II"/>
    <property type="match status" value="1"/>
</dbReference>
<dbReference type="InterPro" id="IPR045864">
    <property type="entry name" value="aa-tRNA-synth_II/BPL/LPL"/>
</dbReference>
<dbReference type="Gene3D" id="3.40.50.800">
    <property type="entry name" value="Anticodon-binding domain"/>
    <property type="match status" value="1"/>
</dbReference>
<evidence type="ECO:0000256" key="3">
    <source>
        <dbReference type="ARBA" id="ARBA00022741"/>
    </source>
</evidence>
<feature type="domain" description="Aminoacyl-transfer RNA synthetases class-II family profile" evidence="9">
    <location>
        <begin position="29"/>
        <end position="301"/>
    </location>
</feature>
<evidence type="ECO:0000256" key="8">
    <source>
        <dbReference type="ARBA" id="ARBA00047671"/>
    </source>
</evidence>
<dbReference type="InterPro" id="IPR006195">
    <property type="entry name" value="aa-tRNA-synth_II"/>
</dbReference>
<dbReference type="InterPro" id="IPR036621">
    <property type="entry name" value="Anticodon-bd_dom_sf"/>
</dbReference>
<dbReference type="Pfam" id="PF00587">
    <property type="entry name" value="tRNA-synt_2b"/>
    <property type="match status" value="1"/>
</dbReference>
<dbReference type="SUPFAM" id="SSF52954">
    <property type="entry name" value="Class II aaRS ABD-related"/>
    <property type="match status" value="1"/>
</dbReference>
<dbReference type="GO" id="GO:0006433">
    <property type="term" value="P:prolyl-tRNA aminoacylation"/>
    <property type="evidence" value="ECO:0007669"/>
    <property type="project" value="InterPro"/>
</dbReference>
<dbReference type="EC" id="6.1.1.15" evidence="1"/>
<evidence type="ECO:0000259" key="9">
    <source>
        <dbReference type="PROSITE" id="PS50862"/>
    </source>
</evidence>
<accession>A0A914CT84</accession>
<keyword evidence="4" id="KW-0067">ATP-binding</keyword>
<dbReference type="PANTHER" id="PTHR42753">
    <property type="entry name" value="MITOCHONDRIAL RIBOSOME PROTEIN L39/PROLYL-TRNA LIGASE FAMILY MEMBER"/>
    <property type="match status" value="1"/>
</dbReference>
<evidence type="ECO:0000313" key="11">
    <source>
        <dbReference type="WBParaSite" id="ACRNAN_scaffold14004.g6846.t1"/>
    </source>
</evidence>
<dbReference type="WBParaSite" id="ACRNAN_scaffold14004.g6846.t1">
    <property type="protein sequence ID" value="ACRNAN_scaffold14004.g6846.t1"/>
    <property type="gene ID" value="ACRNAN_scaffold14004.g6846"/>
</dbReference>
<evidence type="ECO:0000256" key="4">
    <source>
        <dbReference type="ARBA" id="ARBA00022840"/>
    </source>
</evidence>
<dbReference type="InterPro" id="IPR002314">
    <property type="entry name" value="aa-tRNA-synt_IIb"/>
</dbReference>
<dbReference type="GO" id="GO:0004827">
    <property type="term" value="F:proline-tRNA ligase activity"/>
    <property type="evidence" value="ECO:0007669"/>
    <property type="project" value="UniProtKB-EC"/>
</dbReference>
<keyword evidence="2" id="KW-0436">Ligase</keyword>
<dbReference type="GO" id="GO:0005739">
    <property type="term" value="C:mitochondrion"/>
    <property type="evidence" value="ECO:0007669"/>
    <property type="project" value="TreeGrafter"/>
</dbReference>
<evidence type="ECO:0000256" key="5">
    <source>
        <dbReference type="ARBA" id="ARBA00022917"/>
    </source>
</evidence>
<evidence type="ECO:0000256" key="1">
    <source>
        <dbReference type="ARBA" id="ARBA00012831"/>
    </source>
</evidence>
<keyword evidence="5" id="KW-0648">Protein biosynthesis</keyword>
<dbReference type="InterPro" id="IPR002316">
    <property type="entry name" value="Pro-tRNA-ligase_IIa"/>
</dbReference>
<keyword evidence="6" id="KW-0030">Aminoacyl-tRNA synthetase</keyword>
<organism evidence="10 11">
    <name type="scientific">Acrobeloides nanus</name>
    <dbReference type="NCBI Taxonomy" id="290746"/>
    <lineage>
        <taxon>Eukaryota</taxon>
        <taxon>Metazoa</taxon>
        <taxon>Ecdysozoa</taxon>
        <taxon>Nematoda</taxon>
        <taxon>Chromadorea</taxon>
        <taxon>Rhabditida</taxon>
        <taxon>Tylenchina</taxon>
        <taxon>Cephalobomorpha</taxon>
        <taxon>Cephaloboidea</taxon>
        <taxon>Cephalobidae</taxon>
        <taxon>Acrobeloides</taxon>
    </lineage>
</organism>